<dbReference type="Pfam" id="PF00072">
    <property type="entry name" value="Response_reg"/>
    <property type="match status" value="1"/>
</dbReference>
<protein>
    <submittedName>
        <fullName evidence="4">Response regulator</fullName>
    </submittedName>
</protein>
<dbReference type="InterPro" id="IPR050595">
    <property type="entry name" value="Bact_response_regulator"/>
</dbReference>
<dbReference type="PANTHER" id="PTHR44591">
    <property type="entry name" value="STRESS RESPONSE REGULATOR PROTEIN 1"/>
    <property type="match status" value="1"/>
</dbReference>
<dbReference type="Gene3D" id="3.40.50.2300">
    <property type="match status" value="1"/>
</dbReference>
<sequence length="325" mass="36237">MRILAVDDDPLVLDLLKVCLSAANGFYLTCASSFEEATNAVQNEGVQYDCILLDIVLPGGGGIELCRKMRDITAYRAVPIIMITASREFGLMEKAFQAGATDFISKPLHQIELMARVRSASLLSKSIAREIEARQSLIDMTDSMMLGLEEPFALRVEGTETLAAIENWLLRLETGCFAMHFFAVQVEGARDIHHIVSPTLFRKSMELVAEAIVHHNSNGRMKLGYAGFGRFVCIAFGRGRLKPSELIGEIEAVLETTWYDAVGKAPRRPSLYIDELSHQRFWSGYSASLFLRQQAQNLDLLASIGIDEERNLFAGPEDRMIRKKS</sequence>
<dbReference type="InterPro" id="IPR001789">
    <property type="entry name" value="Sig_transdc_resp-reg_receiver"/>
</dbReference>
<dbReference type="AlphaFoldDB" id="A0A927HDQ9"/>
<evidence type="ECO:0000256" key="1">
    <source>
        <dbReference type="ARBA" id="ARBA00022553"/>
    </source>
</evidence>
<dbReference type="PANTHER" id="PTHR44591:SF3">
    <property type="entry name" value="RESPONSE REGULATORY DOMAIN-CONTAINING PROTEIN"/>
    <property type="match status" value="1"/>
</dbReference>
<dbReference type="RefSeq" id="WP_191073623.1">
    <property type="nucleotide sequence ID" value="NZ_JACTAG010000001.1"/>
</dbReference>
<proteinExistence type="predicted"/>
<evidence type="ECO:0000256" key="2">
    <source>
        <dbReference type="PROSITE-ProRule" id="PRU00169"/>
    </source>
</evidence>
<evidence type="ECO:0000313" key="4">
    <source>
        <dbReference type="EMBL" id="MBD3662603.1"/>
    </source>
</evidence>
<accession>A0A927HDQ9</accession>
<dbReference type="EMBL" id="JACTAG010000001">
    <property type="protein sequence ID" value="MBD3662603.1"/>
    <property type="molecule type" value="Genomic_DNA"/>
</dbReference>
<keyword evidence="5" id="KW-1185">Reference proteome</keyword>
<dbReference type="Proteomes" id="UP000635142">
    <property type="component" value="Unassembled WGS sequence"/>
</dbReference>
<evidence type="ECO:0000259" key="3">
    <source>
        <dbReference type="PROSITE" id="PS50110"/>
    </source>
</evidence>
<dbReference type="SUPFAM" id="SSF52172">
    <property type="entry name" value="CheY-like"/>
    <property type="match status" value="1"/>
</dbReference>
<dbReference type="GO" id="GO:0000160">
    <property type="term" value="P:phosphorelay signal transduction system"/>
    <property type="evidence" value="ECO:0007669"/>
    <property type="project" value="InterPro"/>
</dbReference>
<organism evidence="4 5">
    <name type="scientific">Sulfitobacter aestuariivivens</name>
    <dbReference type="NCBI Taxonomy" id="2766981"/>
    <lineage>
        <taxon>Bacteria</taxon>
        <taxon>Pseudomonadati</taxon>
        <taxon>Pseudomonadota</taxon>
        <taxon>Alphaproteobacteria</taxon>
        <taxon>Rhodobacterales</taxon>
        <taxon>Roseobacteraceae</taxon>
        <taxon>Sulfitobacter</taxon>
    </lineage>
</organism>
<name>A0A927HDQ9_9RHOB</name>
<gene>
    <name evidence="4" type="ORF">H9Q16_01565</name>
</gene>
<feature type="domain" description="Response regulatory" evidence="3">
    <location>
        <begin position="2"/>
        <end position="121"/>
    </location>
</feature>
<dbReference type="PROSITE" id="PS50110">
    <property type="entry name" value="RESPONSE_REGULATORY"/>
    <property type="match status" value="1"/>
</dbReference>
<feature type="modified residue" description="4-aspartylphosphate" evidence="2">
    <location>
        <position position="54"/>
    </location>
</feature>
<keyword evidence="1 2" id="KW-0597">Phosphoprotein</keyword>
<reference evidence="4" key="1">
    <citation type="submission" date="2020-08" db="EMBL/GenBank/DDBJ databases">
        <title>Sulfitobacter aestuariivivens sp. nov., isolated from a tidal flat.</title>
        <authorList>
            <person name="Park S."/>
            <person name="Yoon J.-H."/>
        </authorList>
    </citation>
    <scope>NUCLEOTIDE SEQUENCE</scope>
    <source>
        <strain evidence="4">TSTF-M16</strain>
    </source>
</reference>
<evidence type="ECO:0000313" key="5">
    <source>
        <dbReference type="Proteomes" id="UP000635142"/>
    </source>
</evidence>
<comment type="caution">
    <text evidence="4">The sequence shown here is derived from an EMBL/GenBank/DDBJ whole genome shotgun (WGS) entry which is preliminary data.</text>
</comment>
<dbReference type="SMART" id="SM00448">
    <property type="entry name" value="REC"/>
    <property type="match status" value="1"/>
</dbReference>
<dbReference type="InterPro" id="IPR011006">
    <property type="entry name" value="CheY-like_superfamily"/>
</dbReference>